<protein>
    <submittedName>
        <fullName evidence="2">Uncharacterized protein</fullName>
    </submittedName>
</protein>
<keyword evidence="1" id="KW-0472">Membrane</keyword>
<keyword evidence="1" id="KW-0812">Transmembrane</keyword>
<dbReference type="Proteomes" id="UP000224336">
    <property type="component" value="Segment"/>
</dbReference>
<evidence type="ECO:0000313" key="3">
    <source>
        <dbReference type="Proteomes" id="UP000224336"/>
    </source>
</evidence>
<feature type="transmembrane region" description="Helical" evidence="1">
    <location>
        <begin position="116"/>
        <end position="135"/>
    </location>
</feature>
<accession>A0A192Y6M5</accession>
<evidence type="ECO:0000313" key="2">
    <source>
        <dbReference type="EMBL" id="ANM44965.1"/>
    </source>
</evidence>
<sequence>MAAFTLANLMGELKKSSVIDLFNDGKVKAELYPAHMTYMGSVVDLHRVGDTFSFYVADGHGGVTRYPCSNQILESITLEPDVYYKLTGKKVIEKRIELPAVTVPIEEPAKRMPLETITSVAVIGGFILYVGTRFYKACKKLK</sequence>
<reference evidence="2 3" key="1">
    <citation type="journal article" date="2016" name="Sci. Rep.">
        <title>A proposed integrated approach for the preclinical evaluation of phage therapy in Pseudomonas infections.</title>
        <authorList>
            <person name="Danis-Wlodarczyk K."/>
            <person name="Vandenheuvel D."/>
            <person name="Jang H.B."/>
            <person name="Briers Y."/>
            <person name="Olszak T."/>
            <person name="Arabski M."/>
            <person name="Wasik S."/>
            <person name="Drabik M."/>
            <person name="Higgins G."/>
            <person name="Tyrrell J."/>
            <person name="Harvey B.J."/>
            <person name="Noben J.P."/>
            <person name="Lavigne R."/>
            <person name="Drulis-Kawa Z."/>
        </authorList>
    </citation>
    <scope>NUCLEOTIDE SEQUENCE [LARGE SCALE GENOMIC DNA]</scope>
</reference>
<keyword evidence="1" id="KW-1133">Transmembrane helix</keyword>
<evidence type="ECO:0000256" key="1">
    <source>
        <dbReference type="SAM" id="Phobius"/>
    </source>
</evidence>
<proteinExistence type="predicted"/>
<organism evidence="2 3">
    <name type="scientific">Pseudomonas phage KTN4</name>
    <dbReference type="NCBI Taxonomy" id="1862701"/>
    <lineage>
        <taxon>Viruses</taxon>
        <taxon>Duplodnaviria</taxon>
        <taxon>Heunggongvirae</taxon>
        <taxon>Uroviricota</taxon>
        <taxon>Caudoviricetes</taxon>
        <taxon>Chimalliviridae</taxon>
        <taxon>Phikzvirus</taxon>
        <taxon>Phikzvirus phiKZ</taxon>
    </lineage>
</organism>
<name>A0A192Y6M5_9CAUD</name>
<gene>
    <name evidence="2" type="ORF">KTN4_207</name>
</gene>
<dbReference type="EMBL" id="KU521356">
    <property type="protein sequence ID" value="ANM44965.1"/>
    <property type="molecule type" value="Genomic_DNA"/>
</dbReference>